<keyword evidence="2" id="KW-0255">Endonuclease</keyword>
<name>A0A4R7J5N5_9ACTN</name>
<evidence type="ECO:0000313" key="3">
    <source>
        <dbReference type="Proteomes" id="UP000295371"/>
    </source>
</evidence>
<gene>
    <name evidence="2" type="ORF">CLV29_0051</name>
</gene>
<dbReference type="Gene3D" id="3.40.960.10">
    <property type="entry name" value="VSR Endonuclease"/>
    <property type="match status" value="1"/>
</dbReference>
<organism evidence="2 3">
    <name type="scientific">Naumannella halotolerans</name>
    <dbReference type="NCBI Taxonomy" id="993414"/>
    <lineage>
        <taxon>Bacteria</taxon>
        <taxon>Bacillati</taxon>
        <taxon>Actinomycetota</taxon>
        <taxon>Actinomycetes</taxon>
        <taxon>Propionibacteriales</taxon>
        <taxon>Propionibacteriaceae</taxon>
        <taxon>Naumannella</taxon>
    </lineage>
</organism>
<feature type="domain" description="DUF559" evidence="1">
    <location>
        <begin position="185"/>
        <end position="263"/>
    </location>
</feature>
<dbReference type="EMBL" id="SOAW01000001">
    <property type="protein sequence ID" value="TDT32475.1"/>
    <property type="molecule type" value="Genomic_DNA"/>
</dbReference>
<comment type="caution">
    <text evidence="2">The sequence shown here is derived from an EMBL/GenBank/DDBJ whole genome shotgun (WGS) entry which is preliminary data.</text>
</comment>
<sequence>MNHDHLPALGVWSHADLIGSAGRPALHRAIAENRLLHIGHGWYATGTADPAVLGALRLGCRLGCLSVLRLHGVWTPPDSFTHVFFRRNQPPRSPDRLDHRLQNWPDRSPTMSLWHSLESAVLRHEAETAVIVLESAVEQKLITLADARTIAAIGQVKKQRILRRVRAGAQSGTETRLRLFFELRGVPVKIQVPIPDVGHVDLLVGDSLVLEADSRAHHSHSTSYATDRRRDLELRRAGFSVIRLTYLQVFGDWDRTSAALSQILRSRRHRFR</sequence>
<dbReference type="InterPro" id="IPR011335">
    <property type="entry name" value="Restrct_endonuc-II-like"/>
</dbReference>
<accession>A0A4R7J5N5</accession>
<dbReference type="SUPFAM" id="SSF52980">
    <property type="entry name" value="Restriction endonuclease-like"/>
    <property type="match status" value="1"/>
</dbReference>
<dbReference type="GO" id="GO:0004519">
    <property type="term" value="F:endonuclease activity"/>
    <property type="evidence" value="ECO:0007669"/>
    <property type="project" value="UniProtKB-KW"/>
</dbReference>
<dbReference type="AlphaFoldDB" id="A0A4R7J5N5"/>
<keyword evidence="3" id="KW-1185">Reference proteome</keyword>
<keyword evidence="2" id="KW-0378">Hydrolase</keyword>
<dbReference type="RefSeq" id="WP_133753114.1">
    <property type="nucleotide sequence ID" value="NZ_SOAW01000001.1"/>
</dbReference>
<keyword evidence="2" id="KW-0540">Nuclease</keyword>
<dbReference type="Proteomes" id="UP000295371">
    <property type="component" value="Unassembled WGS sequence"/>
</dbReference>
<dbReference type="OrthoDB" id="2594539at2"/>
<dbReference type="InterPro" id="IPR007569">
    <property type="entry name" value="DUF559"/>
</dbReference>
<proteinExistence type="predicted"/>
<evidence type="ECO:0000313" key="2">
    <source>
        <dbReference type="EMBL" id="TDT32475.1"/>
    </source>
</evidence>
<dbReference type="Pfam" id="PF04480">
    <property type="entry name" value="DUF559"/>
    <property type="match status" value="1"/>
</dbReference>
<reference evidence="2 3" key="1">
    <citation type="submission" date="2019-03" db="EMBL/GenBank/DDBJ databases">
        <title>Genomic Encyclopedia of Archaeal and Bacterial Type Strains, Phase II (KMG-II): from individual species to whole genera.</title>
        <authorList>
            <person name="Goeker M."/>
        </authorList>
    </citation>
    <scope>NUCLEOTIDE SEQUENCE [LARGE SCALE GENOMIC DNA]</scope>
    <source>
        <strain evidence="2 3">DSM 24323</strain>
    </source>
</reference>
<protein>
    <submittedName>
        <fullName evidence="2">Very-short-patch-repair endonuclease</fullName>
    </submittedName>
</protein>
<evidence type="ECO:0000259" key="1">
    <source>
        <dbReference type="Pfam" id="PF04480"/>
    </source>
</evidence>